<dbReference type="Gene3D" id="3.60.10.10">
    <property type="entry name" value="Endonuclease/exonuclease/phosphatase"/>
    <property type="match status" value="1"/>
</dbReference>
<dbReference type="eggNOG" id="KOG1075">
    <property type="taxonomic scope" value="Eukaryota"/>
</dbReference>
<dbReference type="InterPro" id="IPR005135">
    <property type="entry name" value="Endo/exonuclease/phosphatase"/>
</dbReference>
<dbReference type="SUPFAM" id="SSF56219">
    <property type="entry name" value="DNase I-like"/>
    <property type="match status" value="1"/>
</dbReference>
<reference evidence="2" key="1">
    <citation type="journal article" date="2013" name="Nat. Commun.">
        <title>Whole-genome sequencing of Oryza brachyantha reveals mechanisms underlying Oryza genome evolution.</title>
        <authorList>
            <person name="Chen J."/>
            <person name="Huang Q."/>
            <person name="Gao D."/>
            <person name="Wang J."/>
            <person name="Lang Y."/>
            <person name="Liu T."/>
            <person name="Li B."/>
            <person name="Bai Z."/>
            <person name="Luis Goicoechea J."/>
            <person name="Liang C."/>
            <person name="Chen C."/>
            <person name="Zhang W."/>
            <person name="Sun S."/>
            <person name="Liao Y."/>
            <person name="Zhang X."/>
            <person name="Yang L."/>
            <person name="Song C."/>
            <person name="Wang M."/>
            <person name="Shi J."/>
            <person name="Liu G."/>
            <person name="Liu J."/>
            <person name="Zhou H."/>
            <person name="Zhou W."/>
            <person name="Yu Q."/>
            <person name="An N."/>
            <person name="Chen Y."/>
            <person name="Cai Q."/>
            <person name="Wang B."/>
            <person name="Liu B."/>
            <person name="Min J."/>
            <person name="Huang Y."/>
            <person name="Wu H."/>
            <person name="Li Z."/>
            <person name="Zhang Y."/>
            <person name="Yin Y."/>
            <person name="Song W."/>
            <person name="Jiang J."/>
            <person name="Jackson S.A."/>
            <person name="Wing R.A."/>
            <person name="Wang J."/>
            <person name="Chen M."/>
        </authorList>
    </citation>
    <scope>NUCLEOTIDE SEQUENCE [LARGE SCALE GENOMIC DNA]</scope>
    <source>
        <strain evidence="2">cv. IRGC 101232</strain>
    </source>
</reference>
<evidence type="ECO:0000313" key="3">
    <source>
        <dbReference type="Proteomes" id="UP000006038"/>
    </source>
</evidence>
<dbReference type="GO" id="GO:0003824">
    <property type="term" value="F:catalytic activity"/>
    <property type="evidence" value="ECO:0007669"/>
    <property type="project" value="InterPro"/>
</dbReference>
<protein>
    <recommendedName>
        <fullName evidence="1">Endonuclease/exonuclease/phosphatase domain-containing protein</fullName>
    </recommendedName>
</protein>
<feature type="domain" description="Endonuclease/exonuclease/phosphatase" evidence="1">
    <location>
        <begin position="335"/>
        <end position="478"/>
    </location>
</feature>
<dbReference type="Proteomes" id="UP000006038">
    <property type="component" value="Chromosome 4"/>
</dbReference>
<organism evidence="2">
    <name type="scientific">Oryza brachyantha</name>
    <name type="common">malo sina</name>
    <dbReference type="NCBI Taxonomy" id="4533"/>
    <lineage>
        <taxon>Eukaryota</taxon>
        <taxon>Viridiplantae</taxon>
        <taxon>Streptophyta</taxon>
        <taxon>Embryophyta</taxon>
        <taxon>Tracheophyta</taxon>
        <taxon>Spermatophyta</taxon>
        <taxon>Magnoliopsida</taxon>
        <taxon>Liliopsida</taxon>
        <taxon>Poales</taxon>
        <taxon>Poaceae</taxon>
        <taxon>BOP clade</taxon>
        <taxon>Oryzoideae</taxon>
        <taxon>Oryzeae</taxon>
        <taxon>Oryzinae</taxon>
        <taxon>Oryza</taxon>
    </lineage>
</organism>
<dbReference type="InterPro" id="IPR036691">
    <property type="entry name" value="Endo/exonu/phosph_ase_sf"/>
</dbReference>
<sequence length="570" mass="62082">MSPDAAAAAMAAALHIPACRFTVHLAQPDHFVFVFSSSGDMDLALARSPIPAASRQLVLRPWSRVASASAFSLLFRVSLDHVGVPAHASNPSTAAALIAPCRLLALDMAAGAGRPVDYRRLGLSALAPDPALIPRERLLLIPEPSAHGDGAPPLLQYNVVIHVRATSQVARGPEADSPQLLAQQELQLSAAFASHRPFSSGTRLSSAPPPPELFFDELDALAAEEDVAPVAVAGDNDHLSSPGGSGSAESGTLLDVPVMAIDVEGRPSSVVLPSAAECAALRVFLARCCKPLPPALLSAPPPPRPLAPVPDVSCIYYQWVNGYGDHKNVFIPAYPSGEGICLITYPQVWCCADVVPWWLSVVYGPQEEPHKLRFLDELRTLRSSLAGPWVVAGDFNLILEARDKSNSNLNRRMMGRFRRLTDELDLRKLPLWGRRFTWSNERAMPTLVKLDRVFFSQEWDELFPSCLLQAASSVASDHCALLLHSCLLSPKAHRFCFEAFWPSLDGFLQVVQDAWRPPVHLHPLAALAWCLSSTATRLQRWSDCHVGSVRLQLIVTPRNSSHEFLNLIVY</sequence>
<accession>J3LW48</accession>
<name>J3LW48_ORYBR</name>
<proteinExistence type="predicted"/>
<dbReference type="PANTHER" id="PTHR33710">
    <property type="entry name" value="BNAC02G09200D PROTEIN"/>
    <property type="match status" value="1"/>
</dbReference>
<dbReference type="PANTHER" id="PTHR33710:SF48">
    <property type="entry name" value="OS02G0307075 PROTEIN"/>
    <property type="match status" value="1"/>
</dbReference>
<dbReference type="AlphaFoldDB" id="J3LW48"/>
<reference evidence="2" key="2">
    <citation type="submission" date="2013-04" db="UniProtKB">
        <authorList>
            <consortium name="EnsemblPlants"/>
        </authorList>
    </citation>
    <scope>IDENTIFICATION</scope>
</reference>
<dbReference type="STRING" id="4533.J3LW48"/>
<dbReference type="EnsemblPlants" id="OB04G13730.1">
    <property type="protein sequence ID" value="OB04G13730.1"/>
    <property type="gene ID" value="OB04G13730"/>
</dbReference>
<evidence type="ECO:0000313" key="2">
    <source>
        <dbReference type="EnsemblPlants" id="OB04G13730.1"/>
    </source>
</evidence>
<dbReference type="Pfam" id="PF03372">
    <property type="entry name" value="Exo_endo_phos"/>
    <property type="match status" value="1"/>
</dbReference>
<evidence type="ECO:0000259" key="1">
    <source>
        <dbReference type="Pfam" id="PF03372"/>
    </source>
</evidence>
<dbReference type="Gramene" id="OB04G13730.1">
    <property type="protein sequence ID" value="OB04G13730.1"/>
    <property type="gene ID" value="OB04G13730"/>
</dbReference>
<dbReference type="HOGENOM" id="CLU_478508_0_0_1"/>
<keyword evidence="3" id="KW-1185">Reference proteome</keyword>